<keyword evidence="2" id="KW-1185">Reference proteome</keyword>
<accession>A0ABR4A1Y6</accession>
<organism evidence="1 2">
    <name type="scientific">Stereocaulon virgatum</name>
    <dbReference type="NCBI Taxonomy" id="373712"/>
    <lineage>
        <taxon>Eukaryota</taxon>
        <taxon>Fungi</taxon>
        <taxon>Dikarya</taxon>
        <taxon>Ascomycota</taxon>
        <taxon>Pezizomycotina</taxon>
        <taxon>Lecanoromycetes</taxon>
        <taxon>OSLEUM clade</taxon>
        <taxon>Lecanoromycetidae</taxon>
        <taxon>Lecanorales</taxon>
        <taxon>Lecanorineae</taxon>
        <taxon>Stereocaulaceae</taxon>
        <taxon>Stereocaulon</taxon>
    </lineage>
</organism>
<name>A0ABR4A1Y6_9LECA</name>
<comment type="caution">
    <text evidence="1">The sequence shown here is derived from an EMBL/GenBank/DDBJ whole genome shotgun (WGS) entry which is preliminary data.</text>
</comment>
<gene>
    <name evidence="1" type="ORF">N7G274_008097</name>
</gene>
<evidence type="ECO:0000313" key="2">
    <source>
        <dbReference type="Proteomes" id="UP001590950"/>
    </source>
</evidence>
<sequence length="306" mass="33930">MDPSRGKCCNSSHFREDLQQILNTIVDNVHMSTTTSPLPVAIDGSRIAEQFAQAVSSQSYLVCSSDTTHGNEQVANWQKQHAGGLGSLLRLPREIRDMIYHHMIADGNINIMPCSSALAKETSELVFNHGICRLNLNFAENMTLVPAIDPNQDIADKIQNLSIRVNTRCNGTLGRPTPQVDILSKFSGSTIPRKRCTVSFECWPTTLGMVARDVLKKLRTLTGFEEMRITIDLEWMGEAWPEGLLPFQVSQICGSIRGGFLEAKHELEGTLGEGDLGWDEEDERLLFFPRMARGEAVMGARKALGL</sequence>
<evidence type="ECO:0000313" key="1">
    <source>
        <dbReference type="EMBL" id="KAL2039048.1"/>
    </source>
</evidence>
<protein>
    <recommendedName>
        <fullName evidence="3">F-box domain-containing protein</fullName>
    </recommendedName>
</protein>
<proteinExistence type="predicted"/>
<reference evidence="1 2" key="1">
    <citation type="submission" date="2024-09" db="EMBL/GenBank/DDBJ databases">
        <title>Rethinking Asexuality: The Enigmatic Case of Functional Sexual Genes in Lepraria (Stereocaulaceae).</title>
        <authorList>
            <person name="Doellman M."/>
            <person name="Sun Y."/>
            <person name="Barcenas-Pena A."/>
            <person name="Lumbsch H.T."/>
            <person name="Grewe F."/>
        </authorList>
    </citation>
    <scope>NUCLEOTIDE SEQUENCE [LARGE SCALE GENOMIC DNA]</scope>
    <source>
        <strain evidence="1 2">Mercado 3170</strain>
    </source>
</reference>
<evidence type="ECO:0008006" key="3">
    <source>
        <dbReference type="Google" id="ProtNLM"/>
    </source>
</evidence>
<dbReference type="Proteomes" id="UP001590950">
    <property type="component" value="Unassembled WGS sequence"/>
</dbReference>
<dbReference type="EMBL" id="JBEFKJ010000027">
    <property type="protein sequence ID" value="KAL2039048.1"/>
    <property type="molecule type" value="Genomic_DNA"/>
</dbReference>